<keyword evidence="5" id="KW-0503">Monooxygenase</keyword>
<feature type="binding site" description="axial binding residue" evidence="6">
    <location>
        <position position="270"/>
    </location>
    <ligand>
        <name>heme</name>
        <dbReference type="ChEBI" id="CHEBI:30413"/>
    </ligand>
    <ligandPart>
        <name>Fe</name>
        <dbReference type="ChEBI" id="CHEBI:18248"/>
    </ligandPart>
</feature>
<dbReference type="EMBL" id="WUBL01000012">
    <property type="protein sequence ID" value="KAF2971657.1"/>
    <property type="molecule type" value="Genomic_DNA"/>
</dbReference>
<dbReference type="PRINTS" id="PR00463">
    <property type="entry name" value="EP450I"/>
</dbReference>
<dbReference type="GO" id="GO:0016705">
    <property type="term" value="F:oxidoreductase activity, acting on paired donors, with incorporation or reduction of molecular oxygen"/>
    <property type="evidence" value="ECO:0007669"/>
    <property type="project" value="InterPro"/>
</dbReference>
<dbReference type="InterPro" id="IPR036396">
    <property type="entry name" value="Cyt_P450_sf"/>
</dbReference>
<proteinExistence type="inferred from homology"/>
<dbReference type="InParanoid" id="A0A7C8NBU5"/>
<dbReference type="InterPro" id="IPR002401">
    <property type="entry name" value="Cyt_P450_E_grp-I"/>
</dbReference>
<evidence type="ECO:0000256" key="5">
    <source>
        <dbReference type="ARBA" id="ARBA00023033"/>
    </source>
</evidence>
<feature type="compositionally biased region" description="Polar residues" evidence="7">
    <location>
        <begin position="242"/>
        <end position="253"/>
    </location>
</feature>
<comment type="similarity">
    <text evidence="1">Belongs to the cytochrome P450 family.</text>
</comment>
<comment type="caution">
    <text evidence="8">The sequence shown here is derived from an EMBL/GenBank/DDBJ whole genome shotgun (WGS) entry which is preliminary data.</text>
</comment>
<dbReference type="GO" id="GO:0005506">
    <property type="term" value="F:iron ion binding"/>
    <property type="evidence" value="ECO:0007669"/>
    <property type="project" value="InterPro"/>
</dbReference>
<evidence type="ECO:0000313" key="8">
    <source>
        <dbReference type="EMBL" id="KAF2971657.1"/>
    </source>
</evidence>
<evidence type="ECO:0000256" key="3">
    <source>
        <dbReference type="ARBA" id="ARBA00023002"/>
    </source>
</evidence>
<keyword evidence="2 6" id="KW-0479">Metal-binding</keyword>
<evidence type="ECO:0000313" key="9">
    <source>
        <dbReference type="Proteomes" id="UP000481858"/>
    </source>
</evidence>
<dbReference type="AlphaFoldDB" id="A0A7C8NBU5"/>
<dbReference type="InterPro" id="IPR001128">
    <property type="entry name" value="Cyt_P450"/>
</dbReference>
<reference evidence="8 9" key="1">
    <citation type="submission" date="2019-12" db="EMBL/GenBank/DDBJ databases">
        <title>Draft genome sequence of the ascomycete Xylaria multiplex DSM 110363.</title>
        <authorList>
            <person name="Buettner E."/>
            <person name="Kellner H."/>
        </authorList>
    </citation>
    <scope>NUCLEOTIDE SEQUENCE [LARGE SCALE GENOMIC DNA]</scope>
    <source>
        <strain evidence="8 9">DSM 110363</strain>
    </source>
</reference>
<dbReference type="Pfam" id="PF00067">
    <property type="entry name" value="p450"/>
    <property type="match status" value="1"/>
</dbReference>
<dbReference type="Proteomes" id="UP000481858">
    <property type="component" value="Unassembled WGS sequence"/>
</dbReference>
<evidence type="ECO:0000256" key="1">
    <source>
        <dbReference type="ARBA" id="ARBA00010617"/>
    </source>
</evidence>
<organism evidence="8 9">
    <name type="scientific">Xylaria multiplex</name>
    <dbReference type="NCBI Taxonomy" id="323545"/>
    <lineage>
        <taxon>Eukaryota</taxon>
        <taxon>Fungi</taxon>
        <taxon>Dikarya</taxon>
        <taxon>Ascomycota</taxon>
        <taxon>Pezizomycotina</taxon>
        <taxon>Sordariomycetes</taxon>
        <taxon>Xylariomycetidae</taxon>
        <taxon>Xylariales</taxon>
        <taxon>Xylariaceae</taxon>
        <taxon>Xylaria</taxon>
    </lineage>
</organism>
<keyword evidence="3" id="KW-0560">Oxidoreductase</keyword>
<keyword evidence="9" id="KW-1185">Reference proteome</keyword>
<evidence type="ECO:0000256" key="7">
    <source>
        <dbReference type="SAM" id="MobiDB-lite"/>
    </source>
</evidence>
<evidence type="ECO:0000256" key="4">
    <source>
        <dbReference type="ARBA" id="ARBA00023004"/>
    </source>
</evidence>
<dbReference type="InterPro" id="IPR050364">
    <property type="entry name" value="Cytochrome_P450_fung"/>
</dbReference>
<dbReference type="PANTHER" id="PTHR46300">
    <property type="entry name" value="P450, PUTATIVE (EUROFUNG)-RELATED-RELATED"/>
    <property type="match status" value="1"/>
</dbReference>
<sequence>MASRSYVPYQDLESKAMLLGFLEQPSQFFNHIRRYTNSISTQMTYGFRTVDIHDPKLEQLVYGFGKWSELAGSQTAAFLDVFPIFRRLPDALLPPCIASEIFRAQKEYKLSDGAASYLCGTVLEAGSDTSASTLIGFTQALLIFPEVLKLAQSEIDKVCGDRIPDFDDLPDLPYIRGCVKESLRWMPTTVLGVPHATICDDEYLGYKIPKGARVVLNVWAIHNNPSRYPEPHRFDPSRWAHDSQTSAESANNRDPSKRDQFGFGAGRRICQGIHIADQNLFLAISRLIWAFDFKRPIDPSTGEEIVPDMGDLAEGLLVCPNPFNADIKPRNASRAEAIKAEWNKMTELLDDELQWKAVPEELMQRFYETNKTEVNL</sequence>
<accession>A0A7C8NBU5</accession>
<protein>
    <recommendedName>
        <fullName evidence="10">Cytochrome P450</fullName>
    </recommendedName>
</protein>
<keyword evidence="6" id="KW-0349">Heme</keyword>
<dbReference type="GO" id="GO:0020037">
    <property type="term" value="F:heme binding"/>
    <property type="evidence" value="ECO:0007669"/>
    <property type="project" value="InterPro"/>
</dbReference>
<name>A0A7C8NBU5_9PEZI</name>
<feature type="compositionally biased region" description="Basic and acidic residues" evidence="7">
    <location>
        <begin position="232"/>
        <end position="241"/>
    </location>
</feature>
<comment type="cofactor">
    <cofactor evidence="6">
        <name>heme</name>
        <dbReference type="ChEBI" id="CHEBI:30413"/>
    </cofactor>
</comment>
<dbReference type="GO" id="GO:0004497">
    <property type="term" value="F:monooxygenase activity"/>
    <property type="evidence" value="ECO:0007669"/>
    <property type="project" value="UniProtKB-KW"/>
</dbReference>
<evidence type="ECO:0008006" key="10">
    <source>
        <dbReference type="Google" id="ProtNLM"/>
    </source>
</evidence>
<evidence type="ECO:0000256" key="2">
    <source>
        <dbReference type="ARBA" id="ARBA00022723"/>
    </source>
</evidence>
<dbReference type="PANTHER" id="PTHR46300:SF2">
    <property type="entry name" value="CYTOCHROME P450 MONOOXYGENASE ALNH-RELATED"/>
    <property type="match status" value="1"/>
</dbReference>
<keyword evidence="4 6" id="KW-0408">Iron</keyword>
<dbReference type="PRINTS" id="PR00385">
    <property type="entry name" value="P450"/>
</dbReference>
<dbReference type="Gene3D" id="1.10.630.10">
    <property type="entry name" value="Cytochrome P450"/>
    <property type="match status" value="1"/>
</dbReference>
<evidence type="ECO:0000256" key="6">
    <source>
        <dbReference type="PIRSR" id="PIRSR602401-1"/>
    </source>
</evidence>
<dbReference type="CDD" id="cd11065">
    <property type="entry name" value="CYP64-like"/>
    <property type="match status" value="1"/>
</dbReference>
<dbReference type="OrthoDB" id="1055148at2759"/>
<gene>
    <name evidence="8" type="ORF">GQX73_g1917</name>
</gene>
<feature type="region of interest" description="Disordered" evidence="7">
    <location>
        <begin position="232"/>
        <end position="258"/>
    </location>
</feature>
<dbReference type="SUPFAM" id="SSF48264">
    <property type="entry name" value="Cytochrome P450"/>
    <property type="match status" value="1"/>
</dbReference>